<dbReference type="EMBL" id="BDSP01000100">
    <property type="protein sequence ID" value="GAX15960.1"/>
    <property type="molecule type" value="Genomic_DNA"/>
</dbReference>
<sequence>MDKNAELKSLRKVHALLMEAVKRAESAVNAQLAQRRFWLEEICSNIDEEGNLQSTSIWKRPVAVKVPPGKKGNTLKRKKNSLESSSETKAAKKPRTKKKDSENTRIKTTAAKPPLKKGPTVKIKMRTLPVSAEKRPPSPDSDATESQKDDDDEDDDVSSSGSYPVVQLSEHNSDSESATENNPLDTMANAAFGMHAAAYHPETRDVDEYQPMIPPMAQHRPPQHHYAPHGVRTYTSLEDVVASDDDTDEDVF</sequence>
<dbReference type="InParanoid" id="A0A1Z5JPK8"/>
<organism evidence="2 3">
    <name type="scientific">Fistulifera solaris</name>
    <name type="common">Oleaginous diatom</name>
    <dbReference type="NCBI Taxonomy" id="1519565"/>
    <lineage>
        <taxon>Eukaryota</taxon>
        <taxon>Sar</taxon>
        <taxon>Stramenopiles</taxon>
        <taxon>Ochrophyta</taxon>
        <taxon>Bacillariophyta</taxon>
        <taxon>Bacillariophyceae</taxon>
        <taxon>Bacillariophycidae</taxon>
        <taxon>Naviculales</taxon>
        <taxon>Naviculaceae</taxon>
        <taxon>Fistulifera</taxon>
    </lineage>
</organism>
<name>A0A1Z5JPK8_FISSO</name>
<dbReference type="AlphaFoldDB" id="A0A1Z5JPK8"/>
<protein>
    <submittedName>
        <fullName evidence="2">Uncharacterized protein</fullName>
    </submittedName>
</protein>
<comment type="caution">
    <text evidence="2">The sequence shown here is derived from an EMBL/GenBank/DDBJ whole genome shotgun (WGS) entry which is preliminary data.</text>
</comment>
<evidence type="ECO:0000256" key="1">
    <source>
        <dbReference type="SAM" id="MobiDB-lite"/>
    </source>
</evidence>
<gene>
    <name evidence="2" type="ORF">FisN_22Hh190</name>
</gene>
<feature type="compositionally biased region" description="Acidic residues" evidence="1">
    <location>
        <begin position="148"/>
        <end position="157"/>
    </location>
</feature>
<evidence type="ECO:0000313" key="2">
    <source>
        <dbReference type="EMBL" id="GAX15960.1"/>
    </source>
</evidence>
<evidence type="ECO:0000313" key="3">
    <source>
        <dbReference type="Proteomes" id="UP000198406"/>
    </source>
</evidence>
<accession>A0A1Z5JPK8</accession>
<keyword evidence="3" id="KW-1185">Reference proteome</keyword>
<reference evidence="2 3" key="1">
    <citation type="journal article" date="2015" name="Plant Cell">
        <title>Oil accumulation by the oleaginous diatom Fistulifera solaris as revealed by the genome and transcriptome.</title>
        <authorList>
            <person name="Tanaka T."/>
            <person name="Maeda Y."/>
            <person name="Veluchamy A."/>
            <person name="Tanaka M."/>
            <person name="Abida H."/>
            <person name="Marechal E."/>
            <person name="Bowler C."/>
            <person name="Muto M."/>
            <person name="Sunaga Y."/>
            <person name="Tanaka M."/>
            <person name="Yoshino T."/>
            <person name="Taniguchi T."/>
            <person name="Fukuda Y."/>
            <person name="Nemoto M."/>
            <person name="Matsumoto M."/>
            <person name="Wong P.S."/>
            <person name="Aburatani S."/>
            <person name="Fujibuchi W."/>
        </authorList>
    </citation>
    <scope>NUCLEOTIDE SEQUENCE [LARGE SCALE GENOMIC DNA]</scope>
    <source>
        <strain evidence="2 3">JPCC DA0580</strain>
    </source>
</reference>
<dbReference type="Proteomes" id="UP000198406">
    <property type="component" value="Unassembled WGS sequence"/>
</dbReference>
<feature type="region of interest" description="Disordered" evidence="1">
    <location>
        <begin position="63"/>
        <end position="183"/>
    </location>
</feature>
<proteinExistence type="predicted"/>